<evidence type="ECO:0000313" key="3">
    <source>
        <dbReference type="Proteomes" id="UP000092124"/>
    </source>
</evidence>
<reference evidence="2 3" key="1">
    <citation type="submission" date="2016-06" db="EMBL/GenBank/DDBJ databases">
        <title>The Draft Genome Sequence and Annotation of the Desert Woodrat Neotoma lepida.</title>
        <authorList>
            <person name="Campbell M."/>
            <person name="Oakeson K.F."/>
            <person name="Yandell M."/>
            <person name="Halpert J.R."/>
            <person name="Dearing D."/>
        </authorList>
    </citation>
    <scope>NUCLEOTIDE SEQUENCE [LARGE SCALE GENOMIC DNA]</scope>
    <source>
        <strain evidence="2">417</strain>
        <tissue evidence="2">Liver</tissue>
    </source>
</reference>
<organism evidence="2 3">
    <name type="scientific">Neotoma lepida</name>
    <name type="common">Desert woodrat</name>
    <dbReference type="NCBI Taxonomy" id="56216"/>
    <lineage>
        <taxon>Eukaryota</taxon>
        <taxon>Metazoa</taxon>
        <taxon>Chordata</taxon>
        <taxon>Craniata</taxon>
        <taxon>Vertebrata</taxon>
        <taxon>Euteleostomi</taxon>
        <taxon>Mammalia</taxon>
        <taxon>Eutheria</taxon>
        <taxon>Euarchontoglires</taxon>
        <taxon>Glires</taxon>
        <taxon>Rodentia</taxon>
        <taxon>Myomorpha</taxon>
        <taxon>Muroidea</taxon>
        <taxon>Cricetidae</taxon>
        <taxon>Neotominae</taxon>
        <taxon>Neotoma</taxon>
    </lineage>
</organism>
<gene>
    <name evidence="2" type="ORF">A6R68_08908</name>
</gene>
<feature type="compositionally biased region" description="Basic and acidic residues" evidence="1">
    <location>
        <begin position="73"/>
        <end position="86"/>
    </location>
</feature>
<dbReference type="AlphaFoldDB" id="A0A1A6G296"/>
<proteinExistence type="predicted"/>
<dbReference type="Proteomes" id="UP000092124">
    <property type="component" value="Unassembled WGS sequence"/>
</dbReference>
<feature type="region of interest" description="Disordered" evidence="1">
    <location>
        <begin position="73"/>
        <end position="92"/>
    </location>
</feature>
<evidence type="ECO:0000313" key="2">
    <source>
        <dbReference type="EMBL" id="OBS59969.1"/>
    </source>
</evidence>
<accession>A0A1A6G296</accession>
<sequence length="139" mass="15228">MTPGPSGVQGVILECQDMLRTTEFLVDSISFSMTQLVSVSVTEVKGFPELAPKRRVGYKVDCVDPGIFPDKFERADGVQTREEKPHPSTAVSRQKAAVVLHQTWAFTALKRAAEPLSGTLCELSALQQYWKDARASSDG</sequence>
<protein>
    <submittedName>
        <fullName evidence="2">Uncharacterized protein</fullName>
    </submittedName>
</protein>
<name>A0A1A6G296_NEOLE</name>
<comment type="caution">
    <text evidence="2">The sequence shown here is derived from an EMBL/GenBank/DDBJ whole genome shotgun (WGS) entry which is preliminary data.</text>
</comment>
<keyword evidence="3" id="KW-1185">Reference proteome</keyword>
<dbReference type="EMBL" id="LZPO01107930">
    <property type="protein sequence ID" value="OBS59969.1"/>
    <property type="molecule type" value="Genomic_DNA"/>
</dbReference>
<evidence type="ECO:0000256" key="1">
    <source>
        <dbReference type="SAM" id="MobiDB-lite"/>
    </source>
</evidence>